<reference evidence="2" key="1">
    <citation type="submission" date="2017-05" db="UniProtKB">
        <authorList>
            <consortium name="EnsemblMetazoa"/>
        </authorList>
    </citation>
    <scope>IDENTIFICATION</scope>
</reference>
<keyword evidence="1" id="KW-1133">Transmembrane helix</keyword>
<name>A0A1X7UYM8_AMPQE</name>
<evidence type="ECO:0000256" key="1">
    <source>
        <dbReference type="SAM" id="Phobius"/>
    </source>
</evidence>
<dbReference type="OrthoDB" id="5971203at2759"/>
<dbReference type="AlphaFoldDB" id="A0A1X7UYM8"/>
<evidence type="ECO:0008006" key="3">
    <source>
        <dbReference type="Google" id="ProtNLM"/>
    </source>
</evidence>
<protein>
    <recommendedName>
        <fullName evidence="3">Fibrinogen C-terminal domain-containing protein</fullName>
    </recommendedName>
</protein>
<dbReference type="EnsemblMetazoa" id="Aqu2.1.33075_001">
    <property type="protein sequence ID" value="Aqu2.1.33075_001"/>
    <property type="gene ID" value="Aqu2.1.33075"/>
</dbReference>
<evidence type="ECO:0000313" key="2">
    <source>
        <dbReference type="EnsemblMetazoa" id="Aqu2.1.33075_001"/>
    </source>
</evidence>
<keyword evidence="1" id="KW-0812">Transmembrane</keyword>
<proteinExistence type="predicted"/>
<dbReference type="InParanoid" id="A0A1X7UYM8"/>
<sequence length="451" mass="48439">MEEDDTKNLYDVTELQDYDDQSGYKPGPVTSGGLQHQALVSVGKFGTVILIVIALLIFLGLVILLGITGLTLTHLNTLPVCDNSASSSSSLAGTNSINSTWANLLQSQVNRLANTSDRIFNFAQDTAMKVDDIYSYTDVNTTGNIKQILQATKDSANMLMDIVGSLTNIEGNGISTAAVVNDIVIVANKLLELQNDSTLFTSVQPVSCSDIKTAHPNSPTGYYHTGGHTIYCNMDELCSVAGGGWTRLAYLDMSDAIQDCPTGFKLYSIGGTRACGRSSSNTGSCTSIKFLTNGISYSQICGRVKGYTYGSTDALHDHVDNQHDNINSYYVDGVSITRGSPRQHVWTLAASAVGAIVAGGAYNCPCSPGSTQQVPSFIGNNYYCEAAGGDPLWDGQNCLSIETECCSSPYLPWFYRQYNTSTTDYIELRVCGDQSSASEDAPVSLYEIYVK</sequence>
<accession>A0A1X7UYM8</accession>
<organism evidence="2">
    <name type="scientific">Amphimedon queenslandica</name>
    <name type="common">Sponge</name>
    <dbReference type="NCBI Taxonomy" id="400682"/>
    <lineage>
        <taxon>Eukaryota</taxon>
        <taxon>Metazoa</taxon>
        <taxon>Porifera</taxon>
        <taxon>Demospongiae</taxon>
        <taxon>Heteroscleromorpha</taxon>
        <taxon>Haplosclerida</taxon>
        <taxon>Niphatidae</taxon>
        <taxon>Amphimedon</taxon>
    </lineage>
</organism>
<feature type="transmembrane region" description="Helical" evidence="1">
    <location>
        <begin position="45"/>
        <end position="67"/>
    </location>
</feature>
<keyword evidence="1" id="KW-0472">Membrane</keyword>